<proteinExistence type="predicted"/>
<feature type="transmembrane region" description="Helical" evidence="1">
    <location>
        <begin position="169"/>
        <end position="191"/>
    </location>
</feature>
<organism evidence="2 3">
    <name type="scientific">Thermoclostridium stercorarium subsp. thermolacticum DSM 2910</name>
    <dbReference type="NCBI Taxonomy" id="1121336"/>
    <lineage>
        <taxon>Bacteria</taxon>
        <taxon>Bacillati</taxon>
        <taxon>Bacillota</taxon>
        <taxon>Clostridia</taxon>
        <taxon>Eubacteriales</taxon>
        <taxon>Oscillospiraceae</taxon>
        <taxon>Thermoclostridium</taxon>
    </lineage>
</organism>
<keyword evidence="1" id="KW-0472">Membrane</keyword>
<feature type="transmembrane region" description="Helical" evidence="1">
    <location>
        <begin position="141"/>
        <end position="162"/>
    </location>
</feature>
<dbReference type="EMBL" id="CP014672">
    <property type="protein sequence ID" value="ANW98315.1"/>
    <property type="molecule type" value="Genomic_DNA"/>
</dbReference>
<feature type="transmembrane region" description="Helical" evidence="1">
    <location>
        <begin position="102"/>
        <end position="135"/>
    </location>
</feature>
<feature type="transmembrane region" description="Helical" evidence="1">
    <location>
        <begin position="237"/>
        <end position="259"/>
    </location>
</feature>
<name>A0A1B1YC29_THEST</name>
<gene>
    <name evidence="2" type="ORF">CSTERTH_04320</name>
</gene>
<dbReference type="AlphaFoldDB" id="A0A1B1YC29"/>
<keyword evidence="1" id="KW-0812">Transmembrane</keyword>
<sequence length="264" mass="29473">MLSLIKCEFVKLKRRKIIYAVFLSAMLFPAGLSLLLKMPRFAGRYGSPAELYDELYISSVGFGIQFLLPVVLGILSSVLFFTERDNDTFKALRTVPVTSRQLVLAKIGVLMISSVLYAFVTHLTIAIFGSMFFTYNDCPGYALLTLCNGIFIAMGTLPLVILNVTVARTYVFSVLLTIFYTVISFFIIPLYPVVPKIVYQIVPITTTTFWTAGILGKIGKVNLELYGAELRDAIPSTLNMCIYMAIVGTVSAIVMVKLYERWEN</sequence>
<protein>
    <submittedName>
        <fullName evidence="2">Lantibiotic ABC transporter permease</fullName>
    </submittedName>
</protein>
<feature type="transmembrane region" description="Helical" evidence="1">
    <location>
        <begin position="56"/>
        <end position="81"/>
    </location>
</feature>
<evidence type="ECO:0000313" key="3">
    <source>
        <dbReference type="Proteomes" id="UP000092971"/>
    </source>
</evidence>
<accession>A0A1B1YC29</accession>
<evidence type="ECO:0000313" key="2">
    <source>
        <dbReference type="EMBL" id="ANW98315.1"/>
    </source>
</evidence>
<evidence type="ECO:0000256" key="1">
    <source>
        <dbReference type="SAM" id="Phobius"/>
    </source>
</evidence>
<dbReference type="OrthoDB" id="2584645at2"/>
<dbReference type="Proteomes" id="UP000092971">
    <property type="component" value="Chromosome"/>
</dbReference>
<dbReference type="Pfam" id="PF12730">
    <property type="entry name" value="ABC2_membrane_4"/>
    <property type="match status" value="1"/>
</dbReference>
<keyword evidence="1" id="KW-1133">Transmembrane helix</keyword>
<reference evidence="2 3" key="1">
    <citation type="submission" date="2016-02" db="EMBL/GenBank/DDBJ databases">
        <title>Comparison of Clostridium stercorarium subspecies using comparative genomics and transcriptomics.</title>
        <authorList>
            <person name="Schellenberg J."/>
            <person name="Thallinger G."/>
            <person name="Levin D.B."/>
            <person name="Zhang X."/>
            <person name="Alvare G."/>
            <person name="Fristensky B."/>
            <person name="Sparling R."/>
        </authorList>
    </citation>
    <scope>NUCLEOTIDE SEQUENCE [LARGE SCALE GENOMIC DNA]</scope>
    <source>
        <strain evidence="2 3">DSM 2910</strain>
    </source>
</reference>
<feature type="transmembrane region" description="Helical" evidence="1">
    <location>
        <begin position="17"/>
        <end position="36"/>
    </location>
</feature>